<sequence>MVWTVASVIYSKVGAQIAPLVLNLAKGAIAIALTLGTAIALGAIDADRGIWVADLDRLAVGSLLLSGAIGIGVGDTAFFRSLNALDPRRALLLQTLAPPLSALLAIAVLQESLSPRAWFGIVVTMLGIAWAIVAERVGVSPADRQGTLRGILWGGISALAQATGAILSRGALAETAIDPLVSSLLRLCAGMLVLLGWLSFGDAPREPLRDRRTRQSLAGLTSPRLFGAIAIAAFLGTYLGIWLQQMSLKFAPAGIAQTLSATSPLFAIALARLMGERVTARGTLGAIVALFGVTLLLTAG</sequence>
<feature type="transmembrane region" description="Helical" evidence="2">
    <location>
        <begin position="278"/>
        <end position="299"/>
    </location>
</feature>
<reference evidence="4 5" key="1">
    <citation type="submission" date="2020-04" db="EMBL/GenBank/DDBJ databases">
        <authorList>
            <person name="Basu S."/>
            <person name="Maruthanayagam V."/>
            <person name="Chakraborty S."/>
            <person name="Pramanik A."/>
            <person name="Mukherjee J."/>
            <person name="Brink B."/>
        </authorList>
    </citation>
    <scope>NUCLEOTIDE SEQUENCE [LARGE SCALE GENOMIC DNA]</scope>
    <source>
        <strain evidence="4 5">AP17</strain>
    </source>
</reference>
<name>A0A6H1U3W3_9CYAN</name>
<feature type="domain" description="EamA" evidence="3">
    <location>
        <begin position="149"/>
        <end position="297"/>
    </location>
</feature>
<evidence type="ECO:0000259" key="3">
    <source>
        <dbReference type="Pfam" id="PF00892"/>
    </source>
</evidence>
<feature type="transmembrane region" description="Helical" evidence="2">
    <location>
        <begin position="116"/>
        <end position="139"/>
    </location>
</feature>
<dbReference type="PANTHER" id="PTHR22911">
    <property type="entry name" value="ACYL-MALONYL CONDENSING ENZYME-RELATED"/>
    <property type="match status" value="1"/>
</dbReference>
<accession>A0A6H1U3W3</accession>
<evidence type="ECO:0000313" key="5">
    <source>
        <dbReference type="Proteomes" id="UP000500857"/>
    </source>
</evidence>
<feature type="transmembrane region" description="Helical" evidence="2">
    <location>
        <begin position="20"/>
        <end position="44"/>
    </location>
</feature>
<feature type="transmembrane region" description="Helical" evidence="2">
    <location>
        <begin position="151"/>
        <end position="172"/>
    </location>
</feature>
<protein>
    <submittedName>
        <fullName evidence="4">DMT family transporter</fullName>
    </submittedName>
</protein>
<feature type="transmembrane region" description="Helical" evidence="2">
    <location>
        <begin position="250"/>
        <end position="271"/>
    </location>
</feature>
<keyword evidence="2" id="KW-0472">Membrane</keyword>
<evidence type="ECO:0000256" key="2">
    <source>
        <dbReference type="SAM" id="Phobius"/>
    </source>
</evidence>
<feature type="domain" description="EamA" evidence="3">
    <location>
        <begin position="2"/>
        <end position="131"/>
    </location>
</feature>
<feature type="transmembrane region" description="Helical" evidence="2">
    <location>
        <begin position="184"/>
        <end position="204"/>
    </location>
</feature>
<dbReference type="InterPro" id="IPR037185">
    <property type="entry name" value="EmrE-like"/>
</dbReference>
<dbReference type="KEGG" id="oxy:HCG48_03520"/>
<dbReference type="EMBL" id="CP051167">
    <property type="protein sequence ID" value="QIZ73578.1"/>
    <property type="molecule type" value="Genomic_DNA"/>
</dbReference>
<proteinExistence type="inferred from homology"/>
<dbReference type="Pfam" id="PF00892">
    <property type="entry name" value="EamA"/>
    <property type="match status" value="2"/>
</dbReference>
<dbReference type="InterPro" id="IPR000620">
    <property type="entry name" value="EamA_dom"/>
</dbReference>
<keyword evidence="2" id="KW-1133">Transmembrane helix</keyword>
<dbReference type="GO" id="GO:0016020">
    <property type="term" value="C:membrane"/>
    <property type="evidence" value="ECO:0007669"/>
    <property type="project" value="InterPro"/>
</dbReference>
<feature type="transmembrane region" description="Helical" evidence="2">
    <location>
        <begin position="225"/>
        <end position="244"/>
    </location>
</feature>
<feature type="transmembrane region" description="Helical" evidence="2">
    <location>
        <begin position="91"/>
        <end position="110"/>
    </location>
</feature>
<dbReference type="SUPFAM" id="SSF103481">
    <property type="entry name" value="Multidrug resistance efflux transporter EmrE"/>
    <property type="match status" value="2"/>
</dbReference>
<evidence type="ECO:0000313" key="4">
    <source>
        <dbReference type="EMBL" id="QIZ73578.1"/>
    </source>
</evidence>
<dbReference type="PANTHER" id="PTHR22911:SF137">
    <property type="entry name" value="SOLUTE CARRIER FAMILY 35 MEMBER G2-RELATED"/>
    <property type="match status" value="1"/>
</dbReference>
<evidence type="ECO:0000256" key="1">
    <source>
        <dbReference type="ARBA" id="ARBA00007362"/>
    </source>
</evidence>
<dbReference type="AlphaFoldDB" id="A0A6H1U3W3"/>
<comment type="similarity">
    <text evidence="1">Belongs to the EamA transporter family.</text>
</comment>
<gene>
    <name evidence="4" type="ORF">HCG48_03520</name>
</gene>
<keyword evidence="5" id="KW-1185">Reference proteome</keyword>
<keyword evidence="2" id="KW-0812">Transmembrane</keyword>
<organism evidence="4 5">
    <name type="scientific">Oxynema aestuarii AP17</name>
    <dbReference type="NCBI Taxonomy" id="2064643"/>
    <lineage>
        <taxon>Bacteria</taxon>
        <taxon>Bacillati</taxon>
        <taxon>Cyanobacteriota</taxon>
        <taxon>Cyanophyceae</taxon>
        <taxon>Oscillatoriophycideae</taxon>
        <taxon>Oscillatoriales</taxon>
        <taxon>Oscillatoriaceae</taxon>
        <taxon>Oxynema</taxon>
        <taxon>Oxynema aestuarii</taxon>
    </lineage>
</organism>
<dbReference type="Proteomes" id="UP000500857">
    <property type="component" value="Chromosome"/>
</dbReference>
<feature type="transmembrane region" description="Helical" evidence="2">
    <location>
        <begin position="59"/>
        <end position="79"/>
    </location>
</feature>